<dbReference type="InterPro" id="IPR017969">
    <property type="entry name" value="Heavy-metal-associated_CS"/>
</dbReference>
<dbReference type="Pfam" id="PF00403">
    <property type="entry name" value="HMA"/>
    <property type="match status" value="2"/>
</dbReference>
<feature type="transmembrane region" description="Helical" evidence="14">
    <location>
        <begin position="441"/>
        <end position="464"/>
    </location>
</feature>
<evidence type="ECO:0000256" key="2">
    <source>
        <dbReference type="ARBA" id="ARBA00006024"/>
    </source>
</evidence>
<dbReference type="PANTHER" id="PTHR43520">
    <property type="entry name" value="ATP7, ISOFORM B"/>
    <property type="match status" value="1"/>
</dbReference>
<accession>A0A2R8BIW0</accession>
<dbReference type="SUPFAM" id="SSF55008">
    <property type="entry name" value="HMA, heavy metal-associated domain"/>
    <property type="match status" value="2"/>
</dbReference>
<evidence type="ECO:0000256" key="9">
    <source>
        <dbReference type="ARBA" id="ARBA00022840"/>
    </source>
</evidence>
<dbReference type="CDD" id="cd02094">
    <property type="entry name" value="P-type_ATPase_Cu-like"/>
    <property type="match status" value="1"/>
</dbReference>
<dbReference type="EMBL" id="OMOR01000001">
    <property type="protein sequence ID" value="SPH22929.1"/>
    <property type="molecule type" value="Genomic_DNA"/>
</dbReference>
<dbReference type="Proteomes" id="UP000244880">
    <property type="component" value="Unassembled WGS sequence"/>
</dbReference>
<dbReference type="NCBIfam" id="TIGR01511">
    <property type="entry name" value="ATPase-IB1_Cu"/>
    <property type="match status" value="1"/>
</dbReference>
<keyword evidence="8 14" id="KW-0547">Nucleotide-binding</keyword>
<dbReference type="GO" id="GO:0005524">
    <property type="term" value="F:ATP binding"/>
    <property type="evidence" value="ECO:0007669"/>
    <property type="project" value="UniProtKB-UniRule"/>
</dbReference>
<dbReference type="Gene3D" id="3.30.70.100">
    <property type="match status" value="2"/>
</dbReference>
<feature type="transmembrane region" description="Helical" evidence="14">
    <location>
        <begin position="158"/>
        <end position="179"/>
    </location>
</feature>
<evidence type="ECO:0000256" key="10">
    <source>
        <dbReference type="ARBA" id="ARBA00022967"/>
    </source>
</evidence>
<dbReference type="PROSITE" id="PS01047">
    <property type="entry name" value="HMA_1"/>
    <property type="match status" value="1"/>
</dbReference>
<dbReference type="GO" id="GO:0005886">
    <property type="term" value="C:plasma membrane"/>
    <property type="evidence" value="ECO:0007669"/>
    <property type="project" value="UniProtKB-SubCell"/>
</dbReference>
<dbReference type="PROSITE" id="PS50846">
    <property type="entry name" value="HMA_2"/>
    <property type="match status" value="2"/>
</dbReference>
<protein>
    <recommendedName>
        <fullName evidence="3">P-type Cu(+) transporter</fullName>
        <ecNumber evidence="3">7.2.2.8</ecNumber>
    </recommendedName>
</protein>
<feature type="transmembrane region" description="Helical" evidence="14">
    <location>
        <begin position="754"/>
        <end position="777"/>
    </location>
</feature>
<dbReference type="SFLD" id="SFLDG00002">
    <property type="entry name" value="C1.7:_P-type_atpase_like"/>
    <property type="match status" value="1"/>
</dbReference>
<dbReference type="NCBIfam" id="TIGR01494">
    <property type="entry name" value="ATPase_P-type"/>
    <property type="match status" value="1"/>
</dbReference>
<dbReference type="InterPro" id="IPR036163">
    <property type="entry name" value="HMA_dom_sf"/>
</dbReference>
<dbReference type="InterPro" id="IPR006121">
    <property type="entry name" value="HMA_dom"/>
</dbReference>
<dbReference type="Gene3D" id="3.40.50.1000">
    <property type="entry name" value="HAD superfamily/HAD-like"/>
    <property type="match status" value="1"/>
</dbReference>
<feature type="transmembrane region" description="Helical" evidence="14">
    <location>
        <begin position="413"/>
        <end position="435"/>
    </location>
</feature>
<dbReference type="FunFam" id="3.30.70.100:FF:000005">
    <property type="entry name" value="Copper-exporting P-type ATPase A"/>
    <property type="match status" value="1"/>
</dbReference>
<dbReference type="Gene3D" id="3.40.1110.10">
    <property type="entry name" value="Calcium-transporting ATPase, cytoplasmic domain N"/>
    <property type="match status" value="1"/>
</dbReference>
<dbReference type="InterPro" id="IPR059000">
    <property type="entry name" value="ATPase_P-type_domA"/>
</dbReference>
<dbReference type="NCBIfam" id="TIGR01525">
    <property type="entry name" value="ATPase-IB_hvy"/>
    <property type="match status" value="1"/>
</dbReference>
<keyword evidence="16" id="KW-0378">Hydrolase</keyword>
<dbReference type="GO" id="GO:0140581">
    <property type="term" value="F:P-type monovalent copper transporter activity"/>
    <property type="evidence" value="ECO:0007669"/>
    <property type="project" value="UniProtKB-EC"/>
</dbReference>
<dbReference type="Pfam" id="PF00702">
    <property type="entry name" value="Hydrolase"/>
    <property type="match status" value="1"/>
</dbReference>
<keyword evidence="6 14" id="KW-0812">Transmembrane</keyword>
<keyword evidence="12" id="KW-0406">Ion transport</keyword>
<evidence type="ECO:0000256" key="6">
    <source>
        <dbReference type="ARBA" id="ARBA00022692"/>
    </source>
</evidence>
<dbReference type="CDD" id="cd00371">
    <property type="entry name" value="HMA"/>
    <property type="match status" value="2"/>
</dbReference>
<dbReference type="PROSITE" id="PS00154">
    <property type="entry name" value="ATPASE_E1_E2"/>
    <property type="match status" value="1"/>
</dbReference>
<dbReference type="FunFam" id="2.70.150.10:FF:000020">
    <property type="entry name" value="Copper-exporting P-type ATPase A"/>
    <property type="match status" value="1"/>
</dbReference>
<dbReference type="InterPro" id="IPR044492">
    <property type="entry name" value="P_typ_ATPase_HD_dom"/>
</dbReference>
<keyword evidence="17" id="KW-1185">Reference proteome</keyword>
<dbReference type="InterPro" id="IPR027256">
    <property type="entry name" value="P-typ_ATPase_IB"/>
</dbReference>
<feature type="transmembrane region" description="Helical" evidence="14">
    <location>
        <begin position="783"/>
        <end position="801"/>
    </location>
</feature>
<dbReference type="SFLD" id="SFLDF00027">
    <property type="entry name" value="p-type_atpase"/>
    <property type="match status" value="1"/>
</dbReference>
<feature type="domain" description="HMA" evidence="15">
    <location>
        <begin position="3"/>
        <end position="68"/>
    </location>
</feature>
<sequence>MPQTLRLPLTGLSCASCVKRAETALAGAEGVTQASVNLATETATATIENLDALPAALNALDRAGYPAAQETVRLSVDGMHCASCVGRIEKTLKQQHGVLSATANLATETATIELVSGTTTGADLAQAVTQAGYAARMPDAQDHNQDQKADALEDLQRVTWISAALTIPVVVLAMGGHVFPPFHTFIMTSIGHVTDMVIQFVLTSLVLLWPGARFFEKGVPALLRGAPDMNTLVVLGTSAAWLYSTLALFAPWLFPAGAAVVYFEAAAVITTLILLGRTLEARAKGRTGAAIARLVSLQPKTARVMRDGHLIEVQIANIVTGDAVHIRPGERIPVDGTVTTGQSWVDESMITGEPVPVEKSHGHTLVGGTVNGSGAMTFAATAVGDATVLAQIIRMVEDAQGAKLPIQATVDQVTAVFVPIVMIVAALTVALWLIFGPDPGLSYALVAGVSVLIIACPCAMGLATPTSIMVGTGRAAAAGVLFRKGDALQALQDVDLVAFDKTGTLTQGKPEVVHCLPEGHDDALRLVAALEAQSEHPVAQAVVRAAENLDLAGVQVTDVHAEPGHGLRGTVDGALVHVGTARFFENLGISLGALETLGQPMAQNGHTVFFAAIDHTAKLVFGVADQIKPTTTAAIADLHAMGIKTALITGDSHDAAQAVARDTGISIVHAQTLPKDKLNHVAHLQSSHGKVAFVGDGINDAPALAHADVGLAIGTGTDVAIETADVVLMSGDLMGVVTAIKISKATLRNIRQNLFWAFAYNAALIPVAAGLLFPFFGVMLSPMLASAAMGASSVFVLTNALRLHRMQFAKPLTPPSAQA</sequence>
<evidence type="ECO:0000256" key="8">
    <source>
        <dbReference type="ARBA" id="ARBA00022741"/>
    </source>
</evidence>
<evidence type="ECO:0000256" key="7">
    <source>
        <dbReference type="ARBA" id="ARBA00022723"/>
    </source>
</evidence>
<dbReference type="InterPro" id="IPR036412">
    <property type="entry name" value="HAD-like_sf"/>
</dbReference>
<dbReference type="PRINTS" id="PR00120">
    <property type="entry name" value="HATPASE"/>
</dbReference>
<evidence type="ECO:0000256" key="14">
    <source>
        <dbReference type="RuleBase" id="RU362081"/>
    </source>
</evidence>
<organism evidence="16 17">
    <name type="scientific">Ascidiaceihabitans donghaensis</name>
    <dbReference type="NCBI Taxonomy" id="1510460"/>
    <lineage>
        <taxon>Bacteria</taxon>
        <taxon>Pseudomonadati</taxon>
        <taxon>Pseudomonadota</taxon>
        <taxon>Alphaproteobacteria</taxon>
        <taxon>Rhodobacterales</taxon>
        <taxon>Paracoccaceae</taxon>
        <taxon>Ascidiaceihabitans</taxon>
    </lineage>
</organism>
<dbReference type="GO" id="GO:0016887">
    <property type="term" value="F:ATP hydrolysis activity"/>
    <property type="evidence" value="ECO:0007669"/>
    <property type="project" value="InterPro"/>
</dbReference>
<dbReference type="InterPro" id="IPR023298">
    <property type="entry name" value="ATPase_P-typ_TM_dom_sf"/>
</dbReference>
<evidence type="ECO:0000256" key="12">
    <source>
        <dbReference type="ARBA" id="ARBA00023065"/>
    </source>
</evidence>
<dbReference type="InterPro" id="IPR008250">
    <property type="entry name" value="ATPase_P-typ_transduc_dom_A_sf"/>
</dbReference>
<dbReference type="EC" id="7.2.2.8" evidence="3"/>
<dbReference type="Gene3D" id="2.70.150.10">
    <property type="entry name" value="Calcium-transporting ATPase, cytoplasmic transduction domain A"/>
    <property type="match status" value="1"/>
</dbReference>
<keyword evidence="9 14" id="KW-0067">ATP-binding</keyword>
<keyword evidence="7 14" id="KW-0479">Metal-binding</keyword>
<dbReference type="RefSeq" id="WP_108829818.1">
    <property type="nucleotide sequence ID" value="NZ_OMOR01000001.1"/>
</dbReference>
<dbReference type="GO" id="GO:0060003">
    <property type="term" value="P:copper ion export"/>
    <property type="evidence" value="ECO:0007669"/>
    <property type="project" value="UniProtKB-ARBA"/>
</dbReference>
<evidence type="ECO:0000256" key="11">
    <source>
        <dbReference type="ARBA" id="ARBA00022989"/>
    </source>
</evidence>
<name>A0A2R8BIW0_9RHOB</name>
<dbReference type="InterPro" id="IPR023299">
    <property type="entry name" value="ATPase_P-typ_cyto_dom_N"/>
</dbReference>
<gene>
    <name evidence="16" type="primary">actP</name>
    <name evidence="16" type="ORF">ASD8599_03676</name>
</gene>
<dbReference type="SUPFAM" id="SSF56784">
    <property type="entry name" value="HAD-like"/>
    <property type="match status" value="1"/>
</dbReference>
<keyword evidence="5 14" id="KW-1003">Cell membrane</keyword>
<feature type="transmembrane region" description="Helical" evidence="14">
    <location>
        <begin position="185"/>
        <end position="209"/>
    </location>
</feature>
<dbReference type="InterPro" id="IPR023214">
    <property type="entry name" value="HAD_sf"/>
</dbReference>
<dbReference type="InterPro" id="IPR018303">
    <property type="entry name" value="ATPase_P-typ_P_site"/>
</dbReference>
<dbReference type="GO" id="GO:0055070">
    <property type="term" value="P:copper ion homeostasis"/>
    <property type="evidence" value="ECO:0007669"/>
    <property type="project" value="TreeGrafter"/>
</dbReference>
<keyword evidence="10" id="KW-1278">Translocase</keyword>
<proteinExistence type="inferred from homology"/>
<reference evidence="16 17" key="1">
    <citation type="submission" date="2018-03" db="EMBL/GenBank/DDBJ databases">
        <authorList>
            <person name="Keele B.F."/>
        </authorList>
    </citation>
    <scope>NUCLEOTIDE SEQUENCE [LARGE SCALE GENOMIC DNA]</scope>
    <source>
        <strain evidence="16 17">CECT 8599</strain>
    </source>
</reference>
<feature type="transmembrane region" description="Helical" evidence="14">
    <location>
        <begin position="230"/>
        <end position="250"/>
    </location>
</feature>
<dbReference type="InterPro" id="IPR001757">
    <property type="entry name" value="P_typ_ATPase"/>
</dbReference>
<evidence type="ECO:0000256" key="3">
    <source>
        <dbReference type="ARBA" id="ARBA00012517"/>
    </source>
</evidence>
<dbReference type="GO" id="GO:0005507">
    <property type="term" value="F:copper ion binding"/>
    <property type="evidence" value="ECO:0007669"/>
    <property type="project" value="TreeGrafter"/>
</dbReference>
<dbReference type="SFLD" id="SFLDS00003">
    <property type="entry name" value="Haloacid_Dehalogenase"/>
    <property type="match status" value="1"/>
</dbReference>
<dbReference type="PANTHER" id="PTHR43520:SF8">
    <property type="entry name" value="P-TYPE CU(+) TRANSPORTER"/>
    <property type="match status" value="1"/>
</dbReference>
<comment type="similarity">
    <text evidence="2 14">Belongs to the cation transport ATPase (P-type) (TC 3.A.3) family. Type IB subfamily.</text>
</comment>
<dbReference type="AlphaFoldDB" id="A0A2R8BIW0"/>
<dbReference type="Pfam" id="PF00122">
    <property type="entry name" value="E1-E2_ATPase"/>
    <property type="match status" value="1"/>
</dbReference>
<dbReference type="SUPFAM" id="SSF81653">
    <property type="entry name" value="Calcium ATPase, transduction domain A"/>
    <property type="match status" value="1"/>
</dbReference>
<dbReference type="OrthoDB" id="9807843at2"/>
<evidence type="ECO:0000256" key="5">
    <source>
        <dbReference type="ARBA" id="ARBA00022475"/>
    </source>
</evidence>
<comment type="subcellular location">
    <subcellularLocation>
        <location evidence="1">Cell membrane</location>
        <topology evidence="1">Multi-pass membrane protein</topology>
    </subcellularLocation>
</comment>
<evidence type="ECO:0000259" key="15">
    <source>
        <dbReference type="PROSITE" id="PS50846"/>
    </source>
</evidence>
<dbReference type="PRINTS" id="PR00119">
    <property type="entry name" value="CATATPASE"/>
</dbReference>
<evidence type="ECO:0000256" key="13">
    <source>
        <dbReference type="ARBA" id="ARBA00023136"/>
    </source>
</evidence>
<evidence type="ECO:0000256" key="4">
    <source>
        <dbReference type="ARBA" id="ARBA00022448"/>
    </source>
</evidence>
<feature type="domain" description="HMA" evidence="15">
    <location>
        <begin position="70"/>
        <end position="136"/>
    </location>
</feature>
<keyword evidence="11 14" id="KW-1133">Transmembrane helix</keyword>
<keyword evidence="4" id="KW-0813">Transport</keyword>
<evidence type="ECO:0000313" key="16">
    <source>
        <dbReference type="EMBL" id="SPH22929.1"/>
    </source>
</evidence>
<keyword evidence="13 14" id="KW-0472">Membrane</keyword>
<feature type="transmembrane region" description="Helical" evidence="14">
    <location>
        <begin position="256"/>
        <end position="276"/>
    </location>
</feature>
<evidence type="ECO:0000256" key="1">
    <source>
        <dbReference type="ARBA" id="ARBA00004651"/>
    </source>
</evidence>
<dbReference type="GO" id="GO:0043682">
    <property type="term" value="F:P-type divalent copper transporter activity"/>
    <property type="evidence" value="ECO:0007669"/>
    <property type="project" value="TreeGrafter"/>
</dbReference>
<evidence type="ECO:0000313" key="17">
    <source>
        <dbReference type="Proteomes" id="UP000244880"/>
    </source>
</evidence>
<dbReference type="SUPFAM" id="SSF81665">
    <property type="entry name" value="Calcium ATPase, transmembrane domain M"/>
    <property type="match status" value="1"/>
</dbReference>